<dbReference type="InterPro" id="IPR013986">
    <property type="entry name" value="DExx_box_DNA_helicase_dom_sf"/>
</dbReference>
<keyword evidence="12" id="KW-1185">Reference proteome</keyword>
<dbReference type="Proteomes" id="UP000297693">
    <property type="component" value="Unassembled WGS sequence"/>
</dbReference>
<accession>A0A4R9K970</accession>
<keyword evidence="2" id="KW-0547">Nucleotide-binding</keyword>
<evidence type="ECO:0000256" key="3">
    <source>
        <dbReference type="ARBA" id="ARBA00022763"/>
    </source>
</evidence>
<dbReference type="Gene3D" id="1.10.10.160">
    <property type="match status" value="1"/>
</dbReference>
<dbReference type="GO" id="GO:0006281">
    <property type="term" value="P:DNA repair"/>
    <property type="evidence" value="ECO:0007669"/>
    <property type="project" value="UniProtKB-KW"/>
</dbReference>
<dbReference type="Gene3D" id="3.40.50.10930">
    <property type="match status" value="1"/>
</dbReference>
<evidence type="ECO:0000313" key="11">
    <source>
        <dbReference type="EMBL" id="TGL61970.1"/>
    </source>
</evidence>
<dbReference type="SUPFAM" id="SSF52980">
    <property type="entry name" value="Restriction endonuclease-like"/>
    <property type="match status" value="1"/>
</dbReference>
<keyword evidence="1" id="KW-0540">Nuclease</keyword>
<evidence type="ECO:0000313" key="12">
    <source>
        <dbReference type="Proteomes" id="UP000297693"/>
    </source>
</evidence>
<evidence type="ECO:0000256" key="6">
    <source>
        <dbReference type="ARBA" id="ARBA00022839"/>
    </source>
</evidence>
<dbReference type="GO" id="GO:0004386">
    <property type="term" value="F:helicase activity"/>
    <property type="evidence" value="ECO:0007669"/>
    <property type="project" value="UniProtKB-KW"/>
</dbReference>
<keyword evidence="7" id="KW-0067">ATP-binding</keyword>
<dbReference type="Pfam" id="PF17946">
    <property type="entry name" value="RecC_C"/>
    <property type="match status" value="1"/>
</dbReference>
<dbReference type="GO" id="GO:0006310">
    <property type="term" value="P:DNA recombination"/>
    <property type="evidence" value="ECO:0007669"/>
    <property type="project" value="TreeGrafter"/>
</dbReference>
<dbReference type="GO" id="GO:0140097">
    <property type="term" value="F:catalytic activity, acting on DNA"/>
    <property type="evidence" value="ECO:0007669"/>
    <property type="project" value="UniProtKB-ARBA"/>
</dbReference>
<dbReference type="SUPFAM" id="SSF52540">
    <property type="entry name" value="P-loop containing nucleoside triphosphate hydrolases"/>
    <property type="match status" value="2"/>
</dbReference>
<evidence type="ECO:0000256" key="9">
    <source>
        <dbReference type="ARBA" id="ARBA00023204"/>
    </source>
</evidence>
<keyword evidence="4" id="KW-0378">Hydrolase</keyword>
<keyword evidence="6 11" id="KW-0269">Exonuclease</keyword>
<dbReference type="OrthoDB" id="9762834at2"/>
<dbReference type="GO" id="GO:0003677">
    <property type="term" value="F:DNA binding"/>
    <property type="evidence" value="ECO:0007669"/>
    <property type="project" value="UniProtKB-KW"/>
</dbReference>
<comment type="caution">
    <text evidence="11">The sequence shown here is derived from an EMBL/GenBank/DDBJ whole genome shotgun (WGS) entry which is preliminary data.</text>
</comment>
<dbReference type="InterPro" id="IPR041500">
    <property type="entry name" value="RecC_C"/>
</dbReference>
<evidence type="ECO:0000256" key="7">
    <source>
        <dbReference type="ARBA" id="ARBA00022840"/>
    </source>
</evidence>
<dbReference type="EMBL" id="RQGD01000014">
    <property type="protein sequence ID" value="TGL61970.1"/>
    <property type="molecule type" value="Genomic_DNA"/>
</dbReference>
<dbReference type="Gene3D" id="3.40.50.300">
    <property type="entry name" value="P-loop containing nucleotide triphosphate hydrolases"/>
    <property type="match status" value="2"/>
</dbReference>
<evidence type="ECO:0000256" key="5">
    <source>
        <dbReference type="ARBA" id="ARBA00022806"/>
    </source>
</evidence>
<keyword evidence="9" id="KW-0234">DNA repair</keyword>
<organism evidence="11 12">
    <name type="scientific">Leptospira ognonensis</name>
    <dbReference type="NCBI Taxonomy" id="2484945"/>
    <lineage>
        <taxon>Bacteria</taxon>
        <taxon>Pseudomonadati</taxon>
        <taxon>Spirochaetota</taxon>
        <taxon>Spirochaetia</taxon>
        <taxon>Leptospirales</taxon>
        <taxon>Leptospiraceae</taxon>
        <taxon>Leptospira</taxon>
    </lineage>
</organism>
<gene>
    <name evidence="11" type="ORF">EHQ58_05030</name>
</gene>
<keyword evidence="8" id="KW-0238">DNA-binding</keyword>
<proteinExistence type="predicted"/>
<dbReference type="GO" id="GO:0004527">
    <property type="term" value="F:exonuclease activity"/>
    <property type="evidence" value="ECO:0007669"/>
    <property type="project" value="UniProtKB-KW"/>
</dbReference>
<feature type="domain" description="RecC C-terminal" evidence="10">
    <location>
        <begin position="802"/>
        <end position="876"/>
    </location>
</feature>
<sequence>MLEQPLSITYHHSLALSDLATSLQTSIHGEQKQSPLRSPIVVIPNTNIERWLKINLPKIAPSKMALNIRYVFLEKILEEILTSKETDLIPRDHLYRHGEIESLIFQYLSKNKSLAEFSFLGSYLNSPNRIFYLASKLANYFKDYELNRASWIHSWALEKEVPFPNSSKSDLGIEGESNEYYTFEKKIYSEIFLKKNAPKISLGQFLLRSLSRKFDSQPISLHLFCLANLSDTYLKYLHHLSASPHVTIHFYQFHTGTTDLQIKHLVDSPVRWSLPQVTLANSLCSFTDTKKENTELQVNGSKFPEGICSLRDLLQGKRENVLTGHPSLLDPFGATMDASVRIWNAPSEYREVETVANDIIYKMNLANQNSEDLSLLDFSILVTDIDTYRSAIEWVFSGGILIETNYPNQNRIERQKIPFSLVDLKASDASPLYRAICDFWDLCRNDGFKYHEFEKMIRSPLVNGNILDENVDASELELLLANLGVAYEDDRIDSLEDPFQISNGIRRAVFSSTFSEEAAEKNIHFTSVNFQKEETIIQLTEIWVKINHARKKVIDFLSKQNWDRENLESLRAALESVFVLDSEDFENRKQFHQFWDLLLQWEETQIDSVHGLEILKLITDQAFAGISIRKGDYLTGGVTISLLQPMRPLPFKHVYILGLGEGKFPGTSDTSRLNLRFTFPEEWDLNRKQIQESLLWETLFSATSSLTLSYVGKNTKEDKVFEPCSSLYEIMQGLGISQATELPLVSYSKFYDHTENSLKAGLVSYDYSRYWVGNQNSKSSVLKEFQNIKLLNSESKQLTGRRKVTLHELISFIKDPLDTFLKRKLGMYMATENEQSKEEIFTLDSLQSSRLQKLVYAEIFKELAIYEGEWNREKINSLLSPIIQKEKQSARFPSEVYSVLETENILQHFESRGSILNEWAKLLKGATYYPYLSFGDTGLSKEVCMKFPAILFPTLPNVSLFFECEHIFKKDGIFYLMYTKRVEGDVSPNSAFAEYNDYFGNMLTPFLTWAAFSMNGIPLNILTTNMKAKDKEVLSSLNFQVTDGQVATKAYLTKAIETFLIETPQFFSRITYLNFFCKHFNSGTSHPFSEASLLEKESHWKEFQSEESDLLYSHLTEISKLYPKTNEFLIHPNISFAINFYAPISLWRKK</sequence>
<reference evidence="11" key="1">
    <citation type="journal article" date="2019" name="PLoS Negl. Trop. Dis.">
        <title>Revisiting the worldwide diversity of Leptospira species in the environment.</title>
        <authorList>
            <person name="Vincent A.T."/>
            <person name="Schiettekatte O."/>
            <person name="Bourhy P."/>
            <person name="Veyrier F.J."/>
            <person name="Picardeau M."/>
        </authorList>
    </citation>
    <scope>NUCLEOTIDE SEQUENCE [LARGE SCALE GENOMIC DNA]</scope>
    <source>
        <strain evidence="11">201702476</strain>
    </source>
</reference>
<keyword evidence="3" id="KW-0227">DNA damage</keyword>
<evidence type="ECO:0000256" key="8">
    <source>
        <dbReference type="ARBA" id="ARBA00023125"/>
    </source>
</evidence>
<dbReference type="GO" id="GO:0005524">
    <property type="term" value="F:ATP binding"/>
    <property type="evidence" value="ECO:0007669"/>
    <property type="project" value="UniProtKB-KW"/>
</dbReference>
<dbReference type="AlphaFoldDB" id="A0A4R9K970"/>
<dbReference type="PANTHER" id="PTHR30591:SF1">
    <property type="entry name" value="RECBCD ENZYME SUBUNIT RECC"/>
    <property type="match status" value="1"/>
</dbReference>
<protein>
    <submittedName>
        <fullName evidence="11">Exonuclease V subunit gamma</fullName>
    </submittedName>
</protein>
<dbReference type="InterPro" id="IPR011335">
    <property type="entry name" value="Restrct_endonuc-II-like"/>
</dbReference>
<evidence type="ECO:0000259" key="10">
    <source>
        <dbReference type="Pfam" id="PF17946"/>
    </source>
</evidence>
<dbReference type="InterPro" id="IPR027417">
    <property type="entry name" value="P-loop_NTPase"/>
</dbReference>
<dbReference type="PANTHER" id="PTHR30591">
    <property type="entry name" value="RECBCD ENZYME SUBUNIT RECC"/>
    <property type="match status" value="1"/>
</dbReference>
<name>A0A4R9K970_9LEPT</name>
<evidence type="ECO:0000256" key="4">
    <source>
        <dbReference type="ARBA" id="ARBA00022801"/>
    </source>
</evidence>
<evidence type="ECO:0000256" key="2">
    <source>
        <dbReference type="ARBA" id="ARBA00022741"/>
    </source>
</evidence>
<evidence type="ECO:0000256" key="1">
    <source>
        <dbReference type="ARBA" id="ARBA00022722"/>
    </source>
</evidence>
<keyword evidence="5" id="KW-0347">Helicase</keyword>
<dbReference type="Pfam" id="PF04257">
    <property type="entry name" value="Exonuc_V_gamma"/>
    <property type="match status" value="1"/>
</dbReference>